<dbReference type="CDD" id="cd14661">
    <property type="entry name" value="Imelysin_like_PIBO"/>
    <property type="match status" value="1"/>
</dbReference>
<keyword evidence="2 3" id="KW-0732">Signal</keyword>
<organism evidence="5 6">
    <name type="scientific">Xylanibacter brevis</name>
    <dbReference type="NCBI Taxonomy" id="83231"/>
    <lineage>
        <taxon>Bacteria</taxon>
        <taxon>Pseudomonadati</taxon>
        <taxon>Bacteroidota</taxon>
        <taxon>Bacteroidia</taxon>
        <taxon>Bacteroidales</taxon>
        <taxon>Prevotellaceae</taxon>
        <taxon>Xylanibacter</taxon>
    </lineage>
</organism>
<reference evidence="5 6" key="1">
    <citation type="submission" date="2020-12" db="EMBL/GenBank/DDBJ databases">
        <title>Whole genome sequences of gut porcine anaerobes.</title>
        <authorList>
            <person name="Kubasova T."/>
            <person name="Jahodarova E."/>
            <person name="Rychlik I."/>
        </authorList>
    </citation>
    <scope>NUCLEOTIDE SEQUENCE [LARGE SCALE GENOMIC DNA]</scope>
    <source>
        <strain evidence="5 6">An925</strain>
    </source>
</reference>
<sequence length="383" mass="42717">MKKKFIKYALLMVSVCTLSATVVSCGDDKNDVNNPIIDPSQTSDLDYSSAYAEQWANYMVTVSNLLKEDANTLYNQWNNGYANTFKNHNTTEYKSAIDCVDQIFEGCIDIAGEVGDTKIGDPYSKYTAGNKTEALYAVESWYSWHSRDDYRNNIYSIRNAYYGSRDGSINSNSLSALLAKKNATLDTEAKEKIAAAADAIYAITQPFRNNINTTETVAAMNACADLVNFIEQELKPYFDTNINDDATLDPIVKQYVDAVVLPTYKELAEKNAALDTAVRAFKASPSNANFSACAQAWLDARAPWEQSEAFLFGPVDELGLDPNMDSWPLDQSQIVQILKSQDFSNLNWKEGESDDKIESAQSLRGFHTLEFLIFKDGKARTVK</sequence>
<dbReference type="EMBL" id="JADYTN010000011">
    <property type="protein sequence ID" value="MCF2563724.1"/>
    <property type="molecule type" value="Genomic_DNA"/>
</dbReference>
<evidence type="ECO:0000256" key="2">
    <source>
        <dbReference type="ARBA" id="ARBA00022729"/>
    </source>
</evidence>
<protein>
    <submittedName>
        <fullName evidence="5">Peptidase M75</fullName>
    </submittedName>
</protein>
<accession>A0ABS9CF84</accession>
<feature type="domain" description="Imelysin-like" evidence="4">
    <location>
        <begin position="46"/>
        <end position="227"/>
    </location>
</feature>
<feature type="domain" description="Imelysin-like" evidence="4">
    <location>
        <begin position="261"/>
        <end position="378"/>
    </location>
</feature>
<evidence type="ECO:0000313" key="5">
    <source>
        <dbReference type="EMBL" id="MCF2563724.1"/>
    </source>
</evidence>
<comment type="caution">
    <text evidence="5">The sequence shown here is derived from an EMBL/GenBank/DDBJ whole genome shotgun (WGS) entry which is preliminary data.</text>
</comment>
<comment type="subcellular location">
    <subcellularLocation>
        <location evidence="1">Cell envelope</location>
    </subcellularLocation>
</comment>
<gene>
    <name evidence="5" type="ORF">I6E12_06315</name>
</gene>
<dbReference type="Pfam" id="PF09375">
    <property type="entry name" value="Peptidase_M75"/>
    <property type="match status" value="2"/>
</dbReference>
<evidence type="ECO:0000259" key="4">
    <source>
        <dbReference type="Pfam" id="PF09375"/>
    </source>
</evidence>
<keyword evidence="6" id="KW-1185">Reference proteome</keyword>
<feature type="signal peptide" evidence="3">
    <location>
        <begin position="1"/>
        <end position="20"/>
    </location>
</feature>
<evidence type="ECO:0000313" key="6">
    <source>
        <dbReference type="Proteomes" id="UP001200470"/>
    </source>
</evidence>
<dbReference type="Gene3D" id="1.20.1420.20">
    <property type="entry name" value="M75 peptidase, HXXE motif"/>
    <property type="match status" value="2"/>
</dbReference>
<dbReference type="Proteomes" id="UP001200470">
    <property type="component" value="Unassembled WGS sequence"/>
</dbReference>
<dbReference type="PROSITE" id="PS51257">
    <property type="entry name" value="PROKAR_LIPOPROTEIN"/>
    <property type="match status" value="1"/>
</dbReference>
<name>A0ABS9CF84_9BACT</name>
<proteinExistence type="predicted"/>
<feature type="chain" id="PRO_5046073273" evidence="3">
    <location>
        <begin position="21"/>
        <end position="383"/>
    </location>
</feature>
<dbReference type="InterPro" id="IPR018976">
    <property type="entry name" value="Imelysin-like"/>
</dbReference>
<evidence type="ECO:0000256" key="1">
    <source>
        <dbReference type="ARBA" id="ARBA00004196"/>
    </source>
</evidence>
<evidence type="ECO:0000256" key="3">
    <source>
        <dbReference type="SAM" id="SignalP"/>
    </source>
</evidence>
<dbReference type="RefSeq" id="WP_301638008.1">
    <property type="nucleotide sequence ID" value="NZ_JADYTN010000011.1"/>
</dbReference>
<dbReference type="InterPro" id="IPR038352">
    <property type="entry name" value="Imelysin_sf"/>
</dbReference>